<evidence type="ECO:0000259" key="2">
    <source>
        <dbReference type="Pfam" id="PF12770"/>
    </source>
</evidence>
<feature type="region of interest" description="Disordered" evidence="1">
    <location>
        <begin position="759"/>
        <end position="785"/>
    </location>
</feature>
<proteinExistence type="predicted"/>
<dbReference type="AlphaFoldDB" id="E4NJB4"/>
<keyword evidence="4" id="KW-1185">Reference proteome</keyword>
<feature type="compositionally biased region" description="Acidic residues" evidence="1">
    <location>
        <begin position="650"/>
        <end position="659"/>
    </location>
</feature>
<dbReference type="Proteomes" id="UP000007076">
    <property type="component" value="Chromosome"/>
</dbReference>
<dbReference type="KEGG" id="ksk:KSE_73070"/>
<gene>
    <name evidence="3" type="ordered locus">KSE_73070</name>
</gene>
<evidence type="ECO:0000313" key="4">
    <source>
        <dbReference type="Proteomes" id="UP000007076"/>
    </source>
</evidence>
<dbReference type="PATRIC" id="fig|452652.3.peg.7349"/>
<dbReference type="RefSeq" id="WP_014140353.1">
    <property type="nucleotide sequence ID" value="NC_016109.1"/>
</dbReference>
<name>E4NJB4_KITSK</name>
<reference evidence="3 4" key="1">
    <citation type="journal article" date="2010" name="DNA Res.">
        <title>Genome sequence of Kitasatospora setae NBRC 14216T: an evolutionary snapshot of the family Streptomycetaceae.</title>
        <authorList>
            <person name="Ichikawa N."/>
            <person name="Oguchi A."/>
            <person name="Ikeda H."/>
            <person name="Ishikawa J."/>
            <person name="Kitani S."/>
            <person name="Watanabe Y."/>
            <person name="Nakamura S."/>
            <person name="Katano Y."/>
            <person name="Kishi E."/>
            <person name="Sasagawa M."/>
            <person name="Ankai A."/>
            <person name="Fukui S."/>
            <person name="Hashimoto Y."/>
            <person name="Kamata S."/>
            <person name="Otoguro M."/>
            <person name="Tanikawa S."/>
            <person name="Nihira T."/>
            <person name="Horinouchi S."/>
            <person name="Ohnishi Y."/>
            <person name="Hayakawa M."/>
            <person name="Kuzuyama T."/>
            <person name="Arisawa A."/>
            <person name="Nomoto F."/>
            <person name="Miura H."/>
            <person name="Takahashi Y."/>
            <person name="Fujita N."/>
        </authorList>
    </citation>
    <scope>NUCLEOTIDE SEQUENCE [LARGE SCALE GENOMIC DNA]</scope>
    <source>
        <strain evidence="4">ATCC 33774 / DSM 43861 / JCM 3304 / KCC A-0304 / NBRC 14216 / KM-6054</strain>
    </source>
</reference>
<dbReference type="eggNOG" id="COG4995">
    <property type="taxonomic scope" value="Bacteria"/>
</dbReference>
<dbReference type="Pfam" id="PF12770">
    <property type="entry name" value="CHAT"/>
    <property type="match status" value="1"/>
</dbReference>
<feature type="region of interest" description="Disordered" evidence="1">
    <location>
        <begin position="641"/>
        <end position="663"/>
    </location>
</feature>
<dbReference type="EMBL" id="AP010968">
    <property type="protein sequence ID" value="BAJ33062.1"/>
    <property type="molecule type" value="Genomic_DNA"/>
</dbReference>
<organism evidence="3 4">
    <name type="scientific">Kitasatospora setae (strain ATCC 33774 / DSM 43861 / JCM 3304 / KCC A-0304 / NBRC 14216 / KM-6054)</name>
    <name type="common">Streptomyces setae</name>
    <dbReference type="NCBI Taxonomy" id="452652"/>
    <lineage>
        <taxon>Bacteria</taxon>
        <taxon>Bacillati</taxon>
        <taxon>Actinomycetota</taxon>
        <taxon>Actinomycetes</taxon>
        <taxon>Kitasatosporales</taxon>
        <taxon>Streptomycetaceae</taxon>
        <taxon>Kitasatospora</taxon>
    </lineage>
</organism>
<evidence type="ECO:0000256" key="1">
    <source>
        <dbReference type="SAM" id="MobiDB-lite"/>
    </source>
</evidence>
<evidence type="ECO:0000313" key="3">
    <source>
        <dbReference type="EMBL" id="BAJ33062.1"/>
    </source>
</evidence>
<feature type="region of interest" description="Disordered" evidence="1">
    <location>
        <begin position="241"/>
        <end position="262"/>
    </location>
</feature>
<accession>E4NJB4</accession>
<dbReference type="STRING" id="452652.KSE_73070"/>
<sequence>MATGSGAGWSGQELYDTKRWKELEVWAAGGRNDSDSSDGAGASEGDEAVFVLLLRGRLERGAFRAAAGAARSGMGRFPADGPGNLWGRLAIVLDTPDAARPRLLAELRAQCEAVIATATATAVETTARPGVVALAVDLRAQAIGLELLLHGGSVETRAVAVGEWERAAAAYREAGLGREAGRAARRAARFAFDGPPAQRARARTILETELAEAVTRADTLRIAEARSALAENAVREWFTALGSGGPEAADGPEEAERVEGTEGLEGPALEWELATGALTAAGVASAEARAAAAEARLLLAHGLAEGVEQAERAAVLLGEHGADADEHSLWQDVAIYHLRKGDAVARAAAHAAARTAAERLENGFTADGLTLGAADTAMRDGRLGEARKLTSDRAEDALGDPVGLRVVRSSALSTMGLRKEAVALLRSCAEELEARPGASALLPEVHLSLSALLVEDDPDAAEVCLRRGAAAADALGSVMDRARCLSLLGWTIARRSFASAASAGSSAVGGVDRTAEYEAVFDEAVGLLLPLRTLEALEHLTSVLQQRGQAAFFRQDGPAAAHWFACAAEIGRAAGLGPALAFTLAYQGLFLVSAARTDPGRYEEADACFAESERLFSAAGMTGERWRSLFHRAVCALEAGDRTPEVQGEQGEEREEGDQEDGRRARWVRAGELLAQAADEADRLRRGAATPATHPLQAQEAGIASAHDKDEVYRLAFELHWYRLHDSAAALYWLERAKSRALLDGLAALDRSGADVGAAADPGLGSDSGPDLNPATGPDLNPGPGAKAGEWPVLKAALAAEFARSGQRLVLAQYRSSPTGLLLFGMRHDWEQPEVREIAVDQDRLRRLTRGTFQRSGEVRMMTAAMLRGWAAFAVLVEPLAEWTEPDDVVVLVPHGSLHDLPLHTLPVAGVPLLLRNPVVQLPSSSVLVDLLRREVRGPASRSAGRAVLADPQRNLPHAAAEGAAVAGLLGVRAAIGGEATRAALFAALESSGLVHLAGHGVVTTGSGFERGVHLSDGPVTAGDLVGRRIRAGAVVLSGCETGVNEQRPGDEPVGLPRALLLGGARSVLVSQWRVADESSRELLTSFHQRLAAGDPPARALHHAAVEVSRIAEGPPRHLYHWGAFVLVGDWS</sequence>
<dbReference type="HOGENOM" id="CLU_278838_0_0_11"/>
<feature type="domain" description="CHAT" evidence="2">
    <location>
        <begin position="873"/>
        <end position="1130"/>
    </location>
</feature>
<protein>
    <recommendedName>
        <fullName evidence="2">CHAT domain-containing protein</fullName>
    </recommendedName>
</protein>
<dbReference type="InterPro" id="IPR024983">
    <property type="entry name" value="CHAT_dom"/>
</dbReference>